<comment type="caution">
    <text evidence="2">The sequence shown here is derived from an EMBL/GenBank/DDBJ whole genome shotgun (WGS) entry which is preliminary data.</text>
</comment>
<accession>A0AAN9MKH2</accession>
<feature type="compositionally biased region" description="Polar residues" evidence="1">
    <location>
        <begin position="1"/>
        <end position="11"/>
    </location>
</feature>
<dbReference type="EMBL" id="JAYMYR010000007">
    <property type="protein sequence ID" value="KAK7353773.1"/>
    <property type="molecule type" value="Genomic_DNA"/>
</dbReference>
<organism evidence="2 3">
    <name type="scientific">Phaseolus coccineus</name>
    <name type="common">Scarlet runner bean</name>
    <name type="synonym">Phaseolus multiflorus</name>
    <dbReference type="NCBI Taxonomy" id="3886"/>
    <lineage>
        <taxon>Eukaryota</taxon>
        <taxon>Viridiplantae</taxon>
        <taxon>Streptophyta</taxon>
        <taxon>Embryophyta</taxon>
        <taxon>Tracheophyta</taxon>
        <taxon>Spermatophyta</taxon>
        <taxon>Magnoliopsida</taxon>
        <taxon>eudicotyledons</taxon>
        <taxon>Gunneridae</taxon>
        <taxon>Pentapetalae</taxon>
        <taxon>rosids</taxon>
        <taxon>fabids</taxon>
        <taxon>Fabales</taxon>
        <taxon>Fabaceae</taxon>
        <taxon>Papilionoideae</taxon>
        <taxon>50 kb inversion clade</taxon>
        <taxon>NPAAA clade</taxon>
        <taxon>indigoferoid/millettioid clade</taxon>
        <taxon>Phaseoleae</taxon>
        <taxon>Phaseolus</taxon>
    </lineage>
</organism>
<reference evidence="2 3" key="1">
    <citation type="submission" date="2024-01" db="EMBL/GenBank/DDBJ databases">
        <title>The genomes of 5 underutilized Papilionoideae crops provide insights into root nodulation and disease resistanc.</title>
        <authorList>
            <person name="Jiang F."/>
        </authorList>
    </citation>
    <scope>NUCLEOTIDE SEQUENCE [LARGE SCALE GENOMIC DNA]</scope>
    <source>
        <strain evidence="2">JINMINGXINNONG_FW02</strain>
        <tissue evidence="2">Leaves</tissue>
    </source>
</reference>
<dbReference type="AlphaFoldDB" id="A0AAN9MKH2"/>
<proteinExistence type="predicted"/>
<sequence length="94" mass="10613">MPSLPSASNLSGRVRKKKGKYDRLMSEHPILALIKLVQEDGHSIALNEDRCVWSCNVTWFARVWKDRGTDMSMVERLANTILSGIRLLRPASSC</sequence>
<evidence type="ECO:0000256" key="1">
    <source>
        <dbReference type="SAM" id="MobiDB-lite"/>
    </source>
</evidence>
<feature type="region of interest" description="Disordered" evidence="1">
    <location>
        <begin position="1"/>
        <end position="20"/>
    </location>
</feature>
<name>A0AAN9MKH2_PHACN</name>
<dbReference type="Proteomes" id="UP001374584">
    <property type="component" value="Unassembled WGS sequence"/>
</dbReference>
<evidence type="ECO:0000313" key="2">
    <source>
        <dbReference type="EMBL" id="KAK7353773.1"/>
    </source>
</evidence>
<evidence type="ECO:0000313" key="3">
    <source>
        <dbReference type="Proteomes" id="UP001374584"/>
    </source>
</evidence>
<gene>
    <name evidence="2" type="ORF">VNO80_19225</name>
</gene>
<protein>
    <submittedName>
        <fullName evidence="2">Uncharacterized protein</fullName>
    </submittedName>
</protein>
<keyword evidence="3" id="KW-1185">Reference proteome</keyword>